<organism evidence="2 3">
    <name type="scientific">candidate division WOR-3 bacterium</name>
    <dbReference type="NCBI Taxonomy" id="2052148"/>
    <lineage>
        <taxon>Bacteria</taxon>
        <taxon>Bacteria division WOR-3</taxon>
    </lineage>
</organism>
<comment type="caution">
    <text evidence="2">The sequence shown here is derived from an EMBL/GenBank/DDBJ whole genome shotgun (WGS) entry which is preliminary data.</text>
</comment>
<evidence type="ECO:0000259" key="1">
    <source>
        <dbReference type="Pfam" id="PF01966"/>
    </source>
</evidence>
<dbReference type="InterPro" id="IPR006675">
    <property type="entry name" value="HDIG_dom"/>
</dbReference>
<dbReference type="CDD" id="cd00077">
    <property type="entry name" value="HDc"/>
    <property type="match status" value="1"/>
</dbReference>
<sequence>MYKPEHLFPLIGRIDDSDLARIVISAWHEVQERRPGVDLKKLPFTLLIPTKRSLIDHTNAVTEMALRIGEMKGGLNLNLLIAGGLLHDIGKVLTYEKRGEGYLAGPLEKTLRHPMVGAALIARFGNFDLVHIVYTHSHEGDNLRRSKEAIIIHHCDFIDFELEKRKVQ</sequence>
<feature type="domain" description="HD" evidence="1">
    <location>
        <begin position="55"/>
        <end position="157"/>
    </location>
</feature>
<reference evidence="2 3" key="1">
    <citation type="submission" date="2018-06" db="EMBL/GenBank/DDBJ databases">
        <title>Extensive metabolic versatility and redundancy in microbially diverse, dynamic hydrothermal sediments.</title>
        <authorList>
            <person name="Dombrowski N."/>
            <person name="Teske A."/>
            <person name="Baker B.J."/>
        </authorList>
    </citation>
    <scope>NUCLEOTIDE SEQUENCE [LARGE SCALE GENOMIC DNA]</scope>
    <source>
        <strain evidence="2">B36_G15</strain>
    </source>
</reference>
<dbReference type="Pfam" id="PF01966">
    <property type="entry name" value="HD"/>
    <property type="match status" value="1"/>
</dbReference>
<protein>
    <recommendedName>
        <fullName evidence="1">HD domain-containing protein</fullName>
    </recommendedName>
</protein>
<dbReference type="NCBIfam" id="TIGR00277">
    <property type="entry name" value="HDIG"/>
    <property type="match status" value="1"/>
</dbReference>
<dbReference type="EMBL" id="QNBE01000011">
    <property type="protein sequence ID" value="RKX71333.1"/>
    <property type="molecule type" value="Genomic_DNA"/>
</dbReference>
<name>A0A660SKS5_UNCW3</name>
<dbReference type="InterPro" id="IPR006674">
    <property type="entry name" value="HD_domain"/>
</dbReference>
<evidence type="ECO:0000313" key="2">
    <source>
        <dbReference type="EMBL" id="RKX71333.1"/>
    </source>
</evidence>
<dbReference type="Proteomes" id="UP000268469">
    <property type="component" value="Unassembled WGS sequence"/>
</dbReference>
<dbReference type="InterPro" id="IPR003607">
    <property type="entry name" value="HD/PDEase_dom"/>
</dbReference>
<dbReference type="Gene3D" id="1.10.3210.10">
    <property type="entry name" value="Hypothetical protein af1432"/>
    <property type="match status" value="1"/>
</dbReference>
<gene>
    <name evidence="2" type="ORF">DRP53_01845</name>
</gene>
<accession>A0A660SKS5</accession>
<dbReference type="SUPFAM" id="SSF109604">
    <property type="entry name" value="HD-domain/PDEase-like"/>
    <property type="match status" value="1"/>
</dbReference>
<evidence type="ECO:0000313" key="3">
    <source>
        <dbReference type="Proteomes" id="UP000268469"/>
    </source>
</evidence>
<proteinExistence type="predicted"/>
<dbReference type="AlphaFoldDB" id="A0A660SKS5"/>